<protein>
    <submittedName>
        <fullName evidence="5">SDG4</fullName>
    </submittedName>
</protein>
<evidence type="ECO:0000256" key="1">
    <source>
        <dbReference type="ARBA" id="ARBA00022723"/>
    </source>
</evidence>
<dbReference type="InterPro" id="IPR013083">
    <property type="entry name" value="Znf_RING/FYVE/PHD"/>
</dbReference>
<keyword evidence="3" id="KW-0862">Zinc</keyword>
<dbReference type="GO" id="GO:0008270">
    <property type="term" value="F:zinc ion binding"/>
    <property type="evidence" value="ECO:0007669"/>
    <property type="project" value="UniProtKB-KW"/>
</dbReference>
<name>A0A0A9CW57_ARUDO</name>
<proteinExistence type="predicted"/>
<reference evidence="5" key="1">
    <citation type="submission" date="2014-09" db="EMBL/GenBank/DDBJ databases">
        <authorList>
            <person name="Magalhaes I.L.F."/>
            <person name="Oliveira U."/>
            <person name="Santos F.R."/>
            <person name="Vidigal T.H.D.A."/>
            <person name="Brescovit A.D."/>
            <person name="Santos A.J."/>
        </authorList>
    </citation>
    <scope>NUCLEOTIDE SEQUENCE</scope>
    <source>
        <tissue evidence="5">Shoot tissue taken approximately 20 cm above the soil surface</tissue>
    </source>
</reference>
<keyword evidence="2" id="KW-0863">Zinc-finger</keyword>
<dbReference type="InterPro" id="IPR011011">
    <property type="entry name" value="Znf_FYVE_PHD"/>
</dbReference>
<sequence>MARTLEDHVSDWAARKAAAGVPAHRCELPFLTGAPKAVECRLCSKIIYAGEEIKCSVSRCPEKFHLNCMVKDTTNFTAESFKCPQHGCMVCKQKNVLLALWTLYSCSTYQMCTMASDSSKR</sequence>
<dbReference type="InterPro" id="IPR055198">
    <property type="entry name" value="NSD_PHD"/>
</dbReference>
<evidence type="ECO:0000313" key="5">
    <source>
        <dbReference type="EMBL" id="JAD79851.1"/>
    </source>
</evidence>
<dbReference type="AlphaFoldDB" id="A0A0A9CW57"/>
<dbReference type="SUPFAM" id="SSF57903">
    <property type="entry name" value="FYVE/PHD zinc finger"/>
    <property type="match status" value="1"/>
</dbReference>
<dbReference type="Pfam" id="PF22908">
    <property type="entry name" value="PHD_NSD"/>
    <property type="match status" value="1"/>
</dbReference>
<evidence type="ECO:0000256" key="3">
    <source>
        <dbReference type="ARBA" id="ARBA00022833"/>
    </source>
</evidence>
<evidence type="ECO:0000259" key="4">
    <source>
        <dbReference type="SMART" id="SM00249"/>
    </source>
</evidence>
<keyword evidence="1" id="KW-0479">Metal-binding</keyword>
<organism evidence="5">
    <name type="scientific">Arundo donax</name>
    <name type="common">Giant reed</name>
    <name type="synonym">Donax arundinaceus</name>
    <dbReference type="NCBI Taxonomy" id="35708"/>
    <lineage>
        <taxon>Eukaryota</taxon>
        <taxon>Viridiplantae</taxon>
        <taxon>Streptophyta</taxon>
        <taxon>Embryophyta</taxon>
        <taxon>Tracheophyta</taxon>
        <taxon>Spermatophyta</taxon>
        <taxon>Magnoliopsida</taxon>
        <taxon>Liliopsida</taxon>
        <taxon>Poales</taxon>
        <taxon>Poaceae</taxon>
        <taxon>PACMAD clade</taxon>
        <taxon>Arundinoideae</taxon>
        <taxon>Arundineae</taxon>
        <taxon>Arundo</taxon>
    </lineage>
</organism>
<dbReference type="Gene3D" id="3.30.40.10">
    <property type="entry name" value="Zinc/RING finger domain, C3HC4 (zinc finger)"/>
    <property type="match status" value="1"/>
</dbReference>
<dbReference type="InterPro" id="IPR001965">
    <property type="entry name" value="Znf_PHD"/>
</dbReference>
<evidence type="ECO:0000256" key="2">
    <source>
        <dbReference type="ARBA" id="ARBA00022771"/>
    </source>
</evidence>
<feature type="domain" description="Zinc finger PHD-type" evidence="4">
    <location>
        <begin position="39"/>
        <end position="87"/>
    </location>
</feature>
<dbReference type="SMART" id="SM00249">
    <property type="entry name" value="PHD"/>
    <property type="match status" value="1"/>
</dbReference>
<reference evidence="5" key="2">
    <citation type="journal article" date="2015" name="Data Brief">
        <title>Shoot transcriptome of the giant reed, Arundo donax.</title>
        <authorList>
            <person name="Barrero R.A."/>
            <person name="Guerrero F.D."/>
            <person name="Moolhuijzen P."/>
            <person name="Goolsby J.A."/>
            <person name="Tidwell J."/>
            <person name="Bellgard S.E."/>
            <person name="Bellgard M.I."/>
        </authorList>
    </citation>
    <scope>NUCLEOTIDE SEQUENCE</scope>
    <source>
        <tissue evidence="5">Shoot tissue taken approximately 20 cm above the soil surface</tissue>
    </source>
</reference>
<accession>A0A0A9CW57</accession>
<dbReference type="EMBL" id="GBRH01218044">
    <property type="protein sequence ID" value="JAD79851.1"/>
    <property type="molecule type" value="Transcribed_RNA"/>
</dbReference>